<dbReference type="Proteomes" id="UP000242133">
    <property type="component" value="Unassembled WGS sequence"/>
</dbReference>
<dbReference type="OrthoDB" id="6120657at2"/>
<name>A0A2P8F577_9GAMM</name>
<protein>
    <submittedName>
        <fullName evidence="1">Uncharacterized protein</fullName>
    </submittedName>
</protein>
<proteinExistence type="predicted"/>
<evidence type="ECO:0000313" key="1">
    <source>
        <dbReference type="EMBL" id="PSL16866.1"/>
    </source>
</evidence>
<accession>A0A2P8F577</accession>
<reference evidence="1 2" key="1">
    <citation type="submission" date="2018-03" db="EMBL/GenBank/DDBJ databases">
        <title>Genomic Encyclopedia of Archaeal and Bacterial Type Strains, Phase II (KMG-II): from individual species to whole genera.</title>
        <authorList>
            <person name="Goeker M."/>
        </authorList>
    </citation>
    <scope>NUCLEOTIDE SEQUENCE [LARGE SCALE GENOMIC DNA]</scope>
    <source>
        <strain evidence="1 2">DSM 17586</strain>
    </source>
</reference>
<evidence type="ECO:0000313" key="2">
    <source>
        <dbReference type="Proteomes" id="UP000242133"/>
    </source>
</evidence>
<dbReference type="EMBL" id="PYGI01000001">
    <property type="protein sequence ID" value="PSL16866.1"/>
    <property type="molecule type" value="Genomic_DNA"/>
</dbReference>
<comment type="caution">
    <text evidence="1">The sequence shown here is derived from an EMBL/GenBank/DDBJ whole genome shotgun (WGS) entry which is preliminary data.</text>
</comment>
<dbReference type="AlphaFoldDB" id="A0A2P8F577"/>
<organism evidence="1 2">
    <name type="scientific">Marinobacterium halophilum</name>
    <dbReference type="NCBI Taxonomy" id="267374"/>
    <lineage>
        <taxon>Bacteria</taxon>
        <taxon>Pseudomonadati</taxon>
        <taxon>Pseudomonadota</taxon>
        <taxon>Gammaproteobacteria</taxon>
        <taxon>Oceanospirillales</taxon>
        <taxon>Oceanospirillaceae</taxon>
        <taxon>Marinobacterium</taxon>
    </lineage>
</organism>
<sequence length="80" mass="9450">MTTDQEMNDNRVLRDFYARDPEEQQLFLTDTWCDHCQQVGLGMREPEEYELFGLLFIEGKCCQCGETVLTELTEDDFDDE</sequence>
<keyword evidence="2" id="KW-1185">Reference proteome</keyword>
<gene>
    <name evidence="1" type="ORF">CLV44_101266</name>
</gene>